<protein>
    <submittedName>
        <fullName evidence="2">Glycerophosphoryl diester phosphodiesterase</fullName>
    </submittedName>
</protein>
<dbReference type="PANTHER" id="PTHR46211">
    <property type="entry name" value="GLYCEROPHOSPHORYL DIESTER PHOSPHODIESTERASE"/>
    <property type="match status" value="1"/>
</dbReference>
<accession>K2RI23</accession>
<dbReference type="AlphaFoldDB" id="K2RI23"/>
<dbReference type="EMBL" id="AHHD01000026">
    <property type="protein sequence ID" value="EKG22241.1"/>
    <property type="molecule type" value="Genomic_DNA"/>
</dbReference>
<gene>
    <name evidence="2" type="ORF">MPH_00420</name>
</gene>
<dbReference type="Pfam" id="PF03009">
    <property type="entry name" value="GDPD"/>
    <property type="match status" value="1"/>
</dbReference>
<evidence type="ECO:0000313" key="2">
    <source>
        <dbReference type="EMBL" id="EKG22241.1"/>
    </source>
</evidence>
<organism evidence="2 3">
    <name type="scientific">Macrophomina phaseolina (strain MS6)</name>
    <name type="common">Charcoal rot fungus</name>
    <dbReference type="NCBI Taxonomy" id="1126212"/>
    <lineage>
        <taxon>Eukaryota</taxon>
        <taxon>Fungi</taxon>
        <taxon>Dikarya</taxon>
        <taxon>Ascomycota</taxon>
        <taxon>Pezizomycotina</taxon>
        <taxon>Dothideomycetes</taxon>
        <taxon>Dothideomycetes incertae sedis</taxon>
        <taxon>Botryosphaeriales</taxon>
        <taxon>Botryosphaeriaceae</taxon>
        <taxon>Macrophomina</taxon>
    </lineage>
</organism>
<dbReference type="GO" id="GO:0006629">
    <property type="term" value="P:lipid metabolic process"/>
    <property type="evidence" value="ECO:0007669"/>
    <property type="project" value="InterPro"/>
</dbReference>
<dbReference type="eggNOG" id="ENOG502QPT2">
    <property type="taxonomic scope" value="Eukaryota"/>
</dbReference>
<dbReference type="GO" id="GO:0008081">
    <property type="term" value="F:phosphoric diester hydrolase activity"/>
    <property type="evidence" value="ECO:0007669"/>
    <property type="project" value="InterPro"/>
</dbReference>
<dbReference type="OrthoDB" id="1058301at2759"/>
<dbReference type="InParanoid" id="K2RI23"/>
<dbReference type="HOGENOM" id="CLU_030006_7_0_1"/>
<evidence type="ECO:0000313" key="3">
    <source>
        <dbReference type="Proteomes" id="UP000007129"/>
    </source>
</evidence>
<name>K2RI23_MACPH</name>
<dbReference type="VEuPathDB" id="FungiDB:MPH_00420"/>
<feature type="domain" description="GP-PDE" evidence="1">
    <location>
        <begin position="94"/>
        <end position="382"/>
    </location>
</feature>
<dbReference type="PROSITE" id="PS51704">
    <property type="entry name" value="GP_PDE"/>
    <property type="match status" value="1"/>
</dbReference>
<reference evidence="2 3" key="1">
    <citation type="journal article" date="2012" name="BMC Genomics">
        <title>Tools to kill: Genome of one of the most destructive plant pathogenic fungi Macrophomina phaseolina.</title>
        <authorList>
            <person name="Islam M.S."/>
            <person name="Haque M.S."/>
            <person name="Islam M.M."/>
            <person name="Emdad E.M."/>
            <person name="Halim A."/>
            <person name="Hossen Q.M.M."/>
            <person name="Hossain M.Z."/>
            <person name="Ahmed B."/>
            <person name="Rahim S."/>
            <person name="Rahman M.S."/>
            <person name="Alam M.M."/>
            <person name="Hou S."/>
            <person name="Wan X."/>
            <person name="Saito J.A."/>
            <person name="Alam M."/>
        </authorList>
    </citation>
    <scope>NUCLEOTIDE SEQUENCE [LARGE SCALE GENOMIC DNA]</scope>
    <source>
        <strain evidence="2 3">MS6</strain>
    </source>
</reference>
<comment type="caution">
    <text evidence="2">The sequence shown here is derived from an EMBL/GenBank/DDBJ whole genome shotgun (WGS) entry which is preliminary data.</text>
</comment>
<sequence length="406" mass="44573">MGWEEEYKLDVTIPLLISPPASFLLPLPLRLKDGACSSHPVTSIAFLLSSFPTRVSYQMAPPSLVLAAGVAALLAGNNVAAYPIPYNDLNGGRIEVQAHRGGLGLRNEESLWAFAYALEIGVDTLEMDTVFTKDGVPVIWHDHYIYPTKCTGDYVGEYINNLTLAQVKSLDCDLQLEAHPQQEIHPGTKIATLEEVLELVNCYGDKGVTINLETKIDPTTPEQTWPIEKYVELIPIIEKHGFLERTYIQSFDWRTLVLIHEKYPSIPIVALLDDTTVVPDANGTYPWLGGLNLDDYDGDWVAAAAAIGSSVLSPVHGFPSNLTVNSPGYTPFTTKEVVDEAHELGMKVIPWTVDYEVTISKLMDDGVDSIISNYPERVIAVARQRGLSVGRARNPSKPECLAKASA</sequence>
<proteinExistence type="predicted"/>
<dbReference type="InterPro" id="IPR030395">
    <property type="entry name" value="GP_PDE_dom"/>
</dbReference>
<dbReference type="Proteomes" id="UP000007129">
    <property type="component" value="Unassembled WGS sequence"/>
</dbReference>
<dbReference type="STRING" id="1126212.K2RI23"/>
<evidence type="ECO:0000259" key="1">
    <source>
        <dbReference type="PROSITE" id="PS51704"/>
    </source>
</evidence>
<dbReference type="PANTHER" id="PTHR46211:SF14">
    <property type="entry name" value="GLYCEROPHOSPHODIESTER PHOSPHODIESTERASE"/>
    <property type="match status" value="1"/>
</dbReference>
<dbReference type="InterPro" id="IPR017946">
    <property type="entry name" value="PLC-like_Pdiesterase_TIM-brl"/>
</dbReference>
<dbReference type="SUPFAM" id="SSF51695">
    <property type="entry name" value="PLC-like phosphodiesterases"/>
    <property type="match status" value="1"/>
</dbReference>
<dbReference type="Gene3D" id="3.20.20.190">
    <property type="entry name" value="Phosphatidylinositol (PI) phosphodiesterase"/>
    <property type="match status" value="1"/>
</dbReference>